<gene>
    <name evidence="1" type="ORF">PGLA1383_LOCUS25668</name>
</gene>
<organism evidence="1 2">
    <name type="scientific">Polarella glacialis</name>
    <name type="common">Dinoflagellate</name>
    <dbReference type="NCBI Taxonomy" id="89957"/>
    <lineage>
        <taxon>Eukaryota</taxon>
        <taxon>Sar</taxon>
        <taxon>Alveolata</taxon>
        <taxon>Dinophyceae</taxon>
        <taxon>Suessiales</taxon>
        <taxon>Suessiaceae</taxon>
        <taxon>Polarella</taxon>
    </lineage>
</organism>
<reference evidence="1" key="1">
    <citation type="submission" date="2021-02" db="EMBL/GenBank/DDBJ databases">
        <authorList>
            <person name="Dougan E. K."/>
            <person name="Rhodes N."/>
            <person name="Thang M."/>
            <person name="Chan C."/>
        </authorList>
    </citation>
    <scope>NUCLEOTIDE SEQUENCE</scope>
</reference>
<protein>
    <submittedName>
        <fullName evidence="1">Uncharacterized protein</fullName>
    </submittedName>
</protein>
<dbReference type="AlphaFoldDB" id="A0A813F0L3"/>
<evidence type="ECO:0000313" key="1">
    <source>
        <dbReference type="EMBL" id="CAE8607762.1"/>
    </source>
</evidence>
<evidence type="ECO:0000313" key="2">
    <source>
        <dbReference type="Proteomes" id="UP000654075"/>
    </source>
</evidence>
<dbReference type="OrthoDB" id="442379at2759"/>
<keyword evidence="2" id="KW-1185">Reference proteome</keyword>
<accession>A0A813F0L3</accession>
<dbReference type="Proteomes" id="UP000654075">
    <property type="component" value="Unassembled WGS sequence"/>
</dbReference>
<proteinExistence type="predicted"/>
<comment type="caution">
    <text evidence="1">The sequence shown here is derived from an EMBL/GenBank/DDBJ whole genome shotgun (WGS) entry which is preliminary data.</text>
</comment>
<dbReference type="EMBL" id="CAJNNV010022066">
    <property type="protein sequence ID" value="CAE8607762.1"/>
    <property type="molecule type" value="Genomic_DNA"/>
</dbReference>
<sequence>MSHVLPYQIEGNVYLSSLQIPSAFNSSDDPTRDKPLRKPTIEKPYWLSSFQAGAFDAFDEIRSADMFRGALSLWARLVLKLGRAKKLWVPTFFDSTKGYPGEGPRPRKTTQHSRADIDLAPTARLASRTSDTRTMLFLQLESCFFIHLSASVDLLSRSGLVLATALVAYGRHMFYASKPLYLFTETLNSDVDRFRYLKTYFSECWALISRWEDVEPTERKMILPEPCICAMVSLALALSWPRFAAAMLLGFHGVLRIKELLSLTRADIILPADLLSEQCLAFCRVRDPKNQAHHEKAACSYVRRAYGAVPACCIFSSCA</sequence>
<name>A0A813F0L3_POLGL</name>